<evidence type="ECO:0000313" key="1">
    <source>
        <dbReference type="EMBL" id="VAY86505.1"/>
    </source>
</evidence>
<gene>
    <name evidence="1" type="ORF">CARN8_1060008</name>
</gene>
<protein>
    <recommendedName>
        <fullName evidence="2">ATP-grasp domain-containing protein</fullName>
    </recommendedName>
</protein>
<name>A0A3P3ZL98_9ZZZZ</name>
<dbReference type="AlphaFoldDB" id="A0A3P3ZL98"/>
<dbReference type="SUPFAM" id="SSF56059">
    <property type="entry name" value="Glutathione synthetase ATP-binding domain-like"/>
    <property type="match status" value="1"/>
</dbReference>
<evidence type="ECO:0008006" key="2">
    <source>
        <dbReference type="Google" id="ProtNLM"/>
    </source>
</evidence>
<organism evidence="1">
    <name type="scientific">mine drainage metagenome</name>
    <dbReference type="NCBI Taxonomy" id="410659"/>
    <lineage>
        <taxon>unclassified sequences</taxon>
        <taxon>metagenomes</taxon>
        <taxon>ecological metagenomes</taxon>
    </lineage>
</organism>
<reference evidence="1" key="1">
    <citation type="submission" date="2018-10" db="EMBL/GenBank/DDBJ databases">
        <authorList>
            <person name="Plewniak F."/>
        </authorList>
    </citation>
    <scope>NUCLEOTIDE SEQUENCE</scope>
</reference>
<proteinExistence type="predicted"/>
<accession>A0A3P3ZL98</accession>
<dbReference type="EMBL" id="UOYP01000009">
    <property type="protein sequence ID" value="VAY86505.1"/>
    <property type="molecule type" value="Genomic_DNA"/>
</dbReference>
<sequence>MNPVTYHGLAQLMTRTYHGEDLTELGQELIKRTSLPPHEGGPEVFLDLAILLHLRGFHEMAREVQMQALRQRQTYVLPAARAPALRLLALMVPGELNANTPLEFLVEDSDIELHQLFISPELLFPSQIPEHDVAMVAVGESEQTLPLLQALGLALVHWPRPVLNHPARIAGLTRDGVALTLAGIPEVVAPMAQRVERSTLETWAREEHAFAREGGGVYPVIVRPVDSHAGTGLMKIDGMEGWRDYLALAQNEEGVFFVSPFVDYRSSDGLFRKYRIALVRGVPFASHLAISDHWMVHYLNGGMEDSAQKREEEAHFMEHFESDFARRQANSLAQVQRALGLDYVVLDCAELQDGRLLIFEADSSAVVHGMDPVELFPYKRPALQKVLQAFRQMLEDARHAAPGLPSAVPV</sequence>